<reference evidence="2" key="2">
    <citation type="submission" date="2020-12" db="EMBL/GenBank/DDBJ databases">
        <authorList>
            <person name="Kanost M."/>
        </authorList>
    </citation>
    <scope>NUCLEOTIDE SEQUENCE</scope>
</reference>
<protein>
    <submittedName>
        <fullName evidence="2">Uncharacterized protein</fullName>
    </submittedName>
</protein>
<accession>A0A922D1R4</accession>
<comment type="caution">
    <text evidence="2">The sequence shown here is derived from an EMBL/GenBank/DDBJ whole genome shotgun (WGS) entry which is preliminary data.</text>
</comment>
<sequence length="383" mass="43769">MRKNKENNFAHKFRLLNSQESTNDINWSLSSSSDEETSYSNVTYCNITHRQRYIKRKRRRKPSNIANLDIAVLENTSTFAGDKSPILCDNKSIKISPVLESKSLQRSPILMPRSSQKSPILHQNSLRVNRKLFKNNKSLISTKISGETLCRQNIVDKLNTSNNTTENQCISKINASNASENGGKNFKHDIYRKVKCFFESNFTQVNASQNSISDEATPKESAQSEEIEISSGTTDHETSSVHKCVISAREEKVNKDVTKKIKYKKDGYAYRLNALLKKQNASRSLWQHEKFLADNSNFVIPKEAHVLFRIQKAISEYGCTVLNAVDENDQHWSVVINNVYLNEKIGNDSIIKIYKPYNVVEVDGHKLILNVFKYDHLTEKIGE</sequence>
<gene>
    <name evidence="2" type="ORF">O3G_MSEX014575</name>
</gene>
<evidence type="ECO:0000256" key="1">
    <source>
        <dbReference type="SAM" id="MobiDB-lite"/>
    </source>
</evidence>
<proteinExistence type="predicted"/>
<feature type="region of interest" description="Disordered" evidence="1">
    <location>
        <begin position="209"/>
        <end position="233"/>
    </location>
</feature>
<reference evidence="2" key="1">
    <citation type="journal article" date="2016" name="Insect Biochem. Mol. Biol.">
        <title>Multifaceted biological insights from a draft genome sequence of the tobacco hornworm moth, Manduca sexta.</title>
        <authorList>
            <person name="Kanost M.R."/>
            <person name="Arrese E.L."/>
            <person name="Cao X."/>
            <person name="Chen Y.R."/>
            <person name="Chellapilla S."/>
            <person name="Goldsmith M.R."/>
            <person name="Grosse-Wilde E."/>
            <person name="Heckel D.G."/>
            <person name="Herndon N."/>
            <person name="Jiang H."/>
            <person name="Papanicolaou A."/>
            <person name="Qu J."/>
            <person name="Soulages J.L."/>
            <person name="Vogel H."/>
            <person name="Walters J."/>
            <person name="Waterhouse R.M."/>
            <person name="Ahn S.J."/>
            <person name="Almeida F.C."/>
            <person name="An C."/>
            <person name="Aqrawi P."/>
            <person name="Bretschneider A."/>
            <person name="Bryant W.B."/>
            <person name="Bucks S."/>
            <person name="Chao H."/>
            <person name="Chevignon G."/>
            <person name="Christen J.M."/>
            <person name="Clarke D.F."/>
            <person name="Dittmer N.T."/>
            <person name="Ferguson L.C.F."/>
            <person name="Garavelou S."/>
            <person name="Gordon K.H.J."/>
            <person name="Gunaratna R.T."/>
            <person name="Han Y."/>
            <person name="Hauser F."/>
            <person name="He Y."/>
            <person name="Heidel-Fischer H."/>
            <person name="Hirsh A."/>
            <person name="Hu Y."/>
            <person name="Jiang H."/>
            <person name="Kalra D."/>
            <person name="Klinner C."/>
            <person name="Konig C."/>
            <person name="Kovar C."/>
            <person name="Kroll A.R."/>
            <person name="Kuwar S.S."/>
            <person name="Lee S.L."/>
            <person name="Lehman R."/>
            <person name="Li K."/>
            <person name="Li Z."/>
            <person name="Liang H."/>
            <person name="Lovelace S."/>
            <person name="Lu Z."/>
            <person name="Mansfield J.H."/>
            <person name="McCulloch K.J."/>
            <person name="Mathew T."/>
            <person name="Morton B."/>
            <person name="Muzny D.M."/>
            <person name="Neunemann D."/>
            <person name="Ongeri F."/>
            <person name="Pauchet Y."/>
            <person name="Pu L.L."/>
            <person name="Pyrousis I."/>
            <person name="Rao X.J."/>
            <person name="Redding A."/>
            <person name="Roesel C."/>
            <person name="Sanchez-Gracia A."/>
            <person name="Schaack S."/>
            <person name="Shukla A."/>
            <person name="Tetreau G."/>
            <person name="Wang Y."/>
            <person name="Xiong G.H."/>
            <person name="Traut W."/>
            <person name="Walsh T.K."/>
            <person name="Worley K.C."/>
            <person name="Wu D."/>
            <person name="Wu W."/>
            <person name="Wu Y.Q."/>
            <person name="Zhang X."/>
            <person name="Zou Z."/>
            <person name="Zucker H."/>
            <person name="Briscoe A.D."/>
            <person name="Burmester T."/>
            <person name="Clem R.J."/>
            <person name="Feyereisen R."/>
            <person name="Grimmelikhuijzen C.J.P."/>
            <person name="Hamodrakas S.J."/>
            <person name="Hansson B.S."/>
            <person name="Huguet E."/>
            <person name="Jermiin L.S."/>
            <person name="Lan Q."/>
            <person name="Lehman H.K."/>
            <person name="Lorenzen M."/>
            <person name="Merzendorfer H."/>
            <person name="Michalopoulos I."/>
            <person name="Morton D.B."/>
            <person name="Muthukrishnan S."/>
            <person name="Oakeshott J.G."/>
            <person name="Palmer W."/>
            <person name="Park Y."/>
            <person name="Passarelli A.L."/>
            <person name="Rozas J."/>
            <person name="Schwartz L.M."/>
            <person name="Smith W."/>
            <person name="Southgate A."/>
            <person name="Vilcinskas A."/>
            <person name="Vogt R."/>
            <person name="Wang P."/>
            <person name="Werren J."/>
            <person name="Yu X.Q."/>
            <person name="Zhou J.J."/>
            <person name="Brown S.J."/>
            <person name="Scherer S.E."/>
            <person name="Richards S."/>
            <person name="Blissard G.W."/>
        </authorList>
    </citation>
    <scope>NUCLEOTIDE SEQUENCE</scope>
</reference>
<evidence type="ECO:0000313" key="2">
    <source>
        <dbReference type="EMBL" id="KAG6464523.1"/>
    </source>
</evidence>
<name>A0A922D1R4_MANSE</name>
<dbReference type="Proteomes" id="UP000791440">
    <property type="component" value="Unassembled WGS sequence"/>
</dbReference>
<dbReference type="AlphaFoldDB" id="A0A922D1R4"/>
<organism evidence="2 3">
    <name type="scientific">Manduca sexta</name>
    <name type="common">Tobacco hawkmoth</name>
    <name type="synonym">Tobacco hornworm</name>
    <dbReference type="NCBI Taxonomy" id="7130"/>
    <lineage>
        <taxon>Eukaryota</taxon>
        <taxon>Metazoa</taxon>
        <taxon>Ecdysozoa</taxon>
        <taxon>Arthropoda</taxon>
        <taxon>Hexapoda</taxon>
        <taxon>Insecta</taxon>
        <taxon>Pterygota</taxon>
        <taxon>Neoptera</taxon>
        <taxon>Endopterygota</taxon>
        <taxon>Lepidoptera</taxon>
        <taxon>Glossata</taxon>
        <taxon>Ditrysia</taxon>
        <taxon>Bombycoidea</taxon>
        <taxon>Sphingidae</taxon>
        <taxon>Sphinginae</taxon>
        <taxon>Sphingini</taxon>
        <taxon>Manduca</taxon>
    </lineage>
</organism>
<dbReference type="EMBL" id="JH669187">
    <property type="protein sequence ID" value="KAG6464523.1"/>
    <property type="molecule type" value="Genomic_DNA"/>
</dbReference>
<evidence type="ECO:0000313" key="3">
    <source>
        <dbReference type="Proteomes" id="UP000791440"/>
    </source>
</evidence>
<keyword evidence="3" id="KW-1185">Reference proteome</keyword>